<evidence type="ECO:0000256" key="1">
    <source>
        <dbReference type="ARBA" id="ARBA00001947"/>
    </source>
</evidence>
<dbReference type="EC" id="1.1.1.264" evidence="9"/>
<keyword evidence="10" id="KW-1185">Reference proteome</keyword>
<keyword evidence="3 6" id="KW-0479">Metal-binding</keyword>
<evidence type="ECO:0000256" key="5">
    <source>
        <dbReference type="ARBA" id="ARBA00023002"/>
    </source>
</evidence>
<dbReference type="SUPFAM" id="SSF51735">
    <property type="entry name" value="NAD(P)-binding Rossmann-fold domains"/>
    <property type="match status" value="1"/>
</dbReference>
<sequence>MNEMKAVVAHGPADLRVDTVPVPTPGPGEVLMQVAYAGICGSDLGYAFKGASGTAILHDPLVLGHEISGTVVEVGDDVDPALVGVKASAYPATVVGDDVLPEHIAKRHNLYPSVRYFGSAAMRPHTDGGMCEFKVMRADQLRPLPAGLDLKRAALAEPLAVALHAINRTRDYLADGVAGKTVLVNGAGPIGLLVVAGAKALGAARVVAADMAEPALKRARELGADATVLVGTEKLPGDVEVVFESSGAPGALGGVLQAVARGGLLIQVGNLPADEVKAVLGQLVTREITWAGSFRFVDEMDQALALLADGLYVDPLMSHEFPIEEAVEAFNVAADRTTGSSKVMIKIS</sequence>
<evidence type="ECO:0000259" key="7">
    <source>
        <dbReference type="Pfam" id="PF00107"/>
    </source>
</evidence>
<dbReference type="CDD" id="cd08232">
    <property type="entry name" value="idonate-5-DH"/>
    <property type="match status" value="1"/>
</dbReference>
<dbReference type="GO" id="GO:0050572">
    <property type="term" value="F:L-idonate 5-dehydrogenase [NAD(P)+] activity"/>
    <property type="evidence" value="ECO:0007669"/>
    <property type="project" value="UniProtKB-EC"/>
</dbReference>
<dbReference type="PANTHER" id="PTHR43161">
    <property type="entry name" value="SORBITOL DEHYDROGENASE"/>
    <property type="match status" value="1"/>
</dbReference>
<dbReference type="Proteomes" id="UP000054404">
    <property type="component" value="Unassembled WGS sequence"/>
</dbReference>
<comment type="similarity">
    <text evidence="2 6">Belongs to the zinc-containing alcohol dehydrogenase family.</text>
</comment>
<evidence type="ECO:0000313" key="9">
    <source>
        <dbReference type="EMBL" id="KTF04214.1"/>
    </source>
</evidence>
<dbReference type="InterPro" id="IPR002328">
    <property type="entry name" value="ADH_Zn_CS"/>
</dbReference>
<proteinExistence type="inferred from homology"/>
<evidence type="ECO:0000256" key="6">
    <source>
        <dbReference type="RuleBase" id="RU361277"/>
    </source>
</evidence>
<dbReference type="GO" id="GO:0008270">
    <property type="term" value="F:zinc ion binding"/>
    <property type="evidence" value="ECO:0007669"/>
    <property type="project" value="InterPro"/>
</dbReference>
<organism evidence="9 10">
    <name type="scientific">Trueperella bernardiae</name>
    <dbReference type="NCBI Taxonomy" id="59561"/>
    <lineage>
        <taxon>Bacteria</taxon>
        <taxon>Bacillati</taxon>
        <taxon>Actinomycetota</taxon>
        <taxon>Actinomycetes</taxon>
        <taxon>Actinomycetales</taxon>
        <taxon>Actinomycetaceae</taxon>
        <taxon>Trueperella</taxon>
    </lineage>
</organism>
<dbReference type="InterPro" id="IPR013154">
    <property type="entry name" value="ADH-like_N"/>
</dbReference>
<gene>
    <name evidence="9" type="primary">idnD</name>
    <name evidence="9" type="ORF">AQZ59_00734</name>
</gene>
<dbReference type="PATRIC" id="fig|59561.3.peg.727"/>
<dbReference type="RefSeq" id="WP_201783149.1">
    <property type="nucleotide sequence ID" value="NZ_CALTZF010000030.1"/>
</dbReference>
<comment type="caution">
    <text evidence="9">The sequence shown here is derived from an EMBL/GenBank/DDBJ whole genome shotgun (WGS) entry which is preliminary data.</text>
</comment>
<dbReference type="Pfam" id="PF08240">
    <property type="entry name" value="ADH_N"/>
    <property type="match status" value="1"/>
</dbReference>
<keyword evidence="5 9" id="KW-0560">Oxidoreductase</keyword>
<evidence type="ECO:0000256" key="2">
    <source>
        <dbReference type="ARBA" id="ARBA00008072"/>
    </source>
</evidence>
<accession>A0A0W1KK66</accession>
<dbReference type="PANTHER" id="PTHR43161:SF9">
    <property type="entry name" value="SORBITOL DEHYDROGENASE"/>
    <property type="match status" value="1"/>
</dbReference>
<dbReference type="STRING" id="59561.AQZ59_00734"/>
<evidence type="ECO:0000256" key="3">
    <source>
        <dbReference type="ARBA" id="ARBA00022723"/>
    </source>
</evidence>
<reference evidence="9 10" key="1">
    <citation type="submission" date="2015-11" db="EMBL/GenBank/DDBJ databases">
        <title>Draft Genome Sequence of the Type Strain Trueperella bernardiae LCDC 89-0504T, Isolated from Blood Culture.</title>
        <authorList>
            <person name="Bernier A.-M."/>
            <person name="Bernard K."/>
        </authorList>
    </citation>
    <scope>NUCLEOTIDE SEQUENCE [LARGE SCALE GENOMIC DNA]</scope>
    <source>
        <strain evidence="9 10">LCDC 89-0504</strain>
    </source>
</reference>
<evidence type="ECO:0000256" key="4">
    <source>
        <dbReference type="ARBA" id="ARBA00022833"/>
    </source>
</evidence>
<dbReference type="Gene3D" id="3.90.180.10">
    <property type="entry name" value="Medium-chain alcohol dehydrogenases, catalytic domain"/>
    <property type="match status" value="1"/>
</dbReference>
<evidence type="ECO:0000313" key="10">
    <source>
        <dbReference type="Proteomes" id="UP000054404"/>
    </source>
</evidence>
<evidence type="ECO:0000259" key="8">
    <source>
        <dbReference type="Pfam" id="PF08240"/>
    </source>
</evidence>
<protein>
    <submittedName>
        <fullName evidence="9">L-idonate 5-dehydrogenase (NAD(P)(+))</fullName>
        <ecNumber evidence="9">1.1.1.264</ecNumber>
    </submittedName>
</protein>
<feature type="domain" description="Alcohol dehydrogenase-like N-terminal" evidence="8">
    <location>
        <begin position="26"/>
        <end position="145"/>
    </location>
</feature>
<dbReference type="InterPro" id="IPR036291">
    <property type="entry name" value="NAD(P)-bd_dom_sf"/>
</dbReference>
<dbReference type="SUPFAM" id="SSF50129">
    <property type="entry name" value="GroES-like"/>
    <property type="match status" value="1"/>
</dbReference>
<dbReference type="AlphaFoldDB" id="A0A0W1KK66"/>
<dbReference type="InterPro" id="IPR011032">
    <property type="entry name" value="GroES-like_sf"/>
</dbReference>
<dbReference type="InterPro" id="IPR013149">
    <property type="entry name" value="ADH-like_C"/>
</dbReference>
<dbReference type="PROSITE" id="PS00059">
    <property type="entry name" value="ADH_ZINC"/>
    <property type="match status" value="1"/>
</dbReference>
<comment type="cofactor">
    <cofactor evidence="1 6">
        <name>Zn(2+)</name>
        <dbReference type="ChEBI" id="CHEBI:29105"/>
    </cofactor>
</comment>
<dbReference type="Gene3D" id="3.40.50.720">
    <property type="entry name" value="NAD(P)-binding Rossmann-like Domain"/>
    <property type="match status" value="1"/>
</dbReference>
<name>A0A0W1KK66_9ACTO</name>
<dbReference type="EMBL" id="LNIZ01000003">
    <property type="protein sequence ID" value="KTF04214.1"/>
    <property type="molecule type" value="Genomic_DNA"/>
</dbReference>
<keyword evidence="4 6" id="KW-0862">Zinc</keyword>
<feature type="domain" description="Alcohol dehydrogenase-like C-terminal" evidence="7">
    <location>
        <begin position="189"/>
        <end position="308"/>
    </location>
</feature>
<dbReference type="Pfam" id="PF00107">
    <property type="entry name" value="ADH_zinc_N"/>
    <property type="match status" value="1"/>
</dbReference>